<dbReference type="KEGG" id="ahg:AHOG_26140"/>
<feature type="transmembrane region" description="Helical" evidence="1">
    <location>
        <begin position="7"/>
        <end position="23"/>
    </location>
</feature>
<keyword evidence="3" id="KW-1185">Reference proteome</keyword>
<name>A0A221WB09_9PSEU</name>
<sequence length="66" mass="7010">MVLVGTGLWGVASVVLLLVHLLTEVDVSIWLWTCLAGTMLGLLGYGVLRWQRAAARSGSRSAQTGV</sequence>
<keyword evidence="1" id="KW-0472">Membrane</keyword>
<proteinExistence type="predicted"/>
<protein>
    <recommendedName>
        <fullName evidence="4">DUF2530 domain-containing protein</fullName>
    </recommendedName>
</protein>
<dbReference type="AlphaFoldDB" id="A0A221WB09"/>
<organism evidence="2 3">
    <name type="scientific">Actinoalloteichus hoggarensis</name>
    <dbReference type="NCBI Taxonomy" id="1470176"/>
    <lineage>
        <taxon>Bacteria</taxon>
        <taxon>Bacillati</taxon>
        <taxon>Actinomycetota</taxon>
        <taxon>Actinomycetes</taxon>
        <taxon>Pseudonocardiales</taxon>
        <taxon>Pseudonocardiaceae</taxon>
        <taxon>Actinoalloteichus</taxon>
    </lineage>
</organism>
<gene>
    <name evidence="2" type="ORF">AHOG_26140</name>
</gene>
<dbReference type="Pfam" id="PF10745">
    <property type="entry name" value="DUF2530"/>
    <property type="match status" value="1"/>
</dbReference>
<keyword evidence="1" id="KW-1133">Transmembrane helix</keyword>
<reference evidence="2 3" key="1">
    <citation type="submission" date="2017-07" db="EMBL/GenBank/DDBJ databases">
        <title>Complete genome sequence of Actinoalloteichus hoggarensis DSM 45943, type strain of Actinoalloteichus hoggarensis.</title>
        <authorList>
            <person name="Ruckert C."/>
            <person name="Nouioui I."/>
            <person name="Willmese J."/>
            <person name="van Wezel G."/>
            <person name="Klenk H.-P."/>
            <person name="Kalinowski J."/>
            <person name="Zotchev S.B."/>
        </authorList>
    </citation>
    <scope>NUCLEOTIDE SEQUENCE [LARGE SCALE GENOMIC DNA]</scope>
    <source>
        <strain evidence="2 3">DSM 45943</strain>
    </source>
</reference>
<evidence type="ECO:0008006" key="4">
    <source>
        <dbReference type="Google" id="ProtNLM"/>
    </source>
</evidence>
<accession>A0A221WB09</accession>
<dbReference type="EMBL" id="CP022521">
    <property type="protein sequence ID" value="ASO22833.1"/>
    <property type="molecule type" value="Genomic_DNA"/>
</dbReference>
<dbReference type="InterPro" id="IPR019681">
    <property type="entry name" value="DUF2530"/>
</dbReference>
<evidence type="ECO:0000313" key="2">
    <source>
        <dbReference type="EMBL" id="ASO22833.1"/>
    </source>
</evidence>
<keyword evidence="1" id="KW-0812">Transmembrane</keyword>
<feature type="transmembrane region" description="Helical" evidence="1">
    <location>
        <begin position="29"/>
        <end position="48"/>
    </location>
</feature>
<dbReference type="Proteomes" id="UP000204221">
    <property type="component" value="Chromosome"/>
</dbReference>
<evidence type="ECO:0000313" key="3">
    <source>
        <dbReference type="Proteomes" id="UP000204221"/>
    </source>
</evidence>
<evidence type="ECO:0000256" key="1">
    <source>
        <dbReference type="SAM" id="Phobius"/>
    </source>
</evidence>